<evidence type="ECO:0000256" key="2">
    <source>
        <dbReference type="SAM" id="SignalP"/>
    </source>
</evidence>
<feature type="compositionally biased region" description="Gly residues" evidence="1">
    <location>
        <begin position="64"/>
        <end position="80"/>
    </location>
</feature>
<proteinExistence type="predicted"/>
<sequence length="149" mass="13926">MKRSCSTVVAGALAFVLACGGALAQSSGGNGGTAGGSQAGGSGTNAGTAGHRGMNGANASGNMGTMGNGAGGTGPGGGNGANDCANQAGVATANRVNPENAPPGTPVRGAANHGSTDWSSTNCVRPPKGNGQQPMAPNPDRNGGGLIPR</sequence>
<dbReference type="RefSeq" id="WP_336807789.1">
    <property type="nucleotide sequence ID" value="NZ_JBBBNY010000006.1"/>
</dbReference>
<keyword evidence="2" id="KW-0732">Signal</keyword>
<accession>A0ABU8JC83</accession>
<evidence type="ECO:0000313" key="3">
    <source>
        <dbReference type="EMBL" id="MEI7037162.1"/>
    </source>
</evidence>
<gene>
    <name evidence="3" type="ORF">WAT24_10380</name>
</gene>
<feature type="chain" id="PRO_5047496238" evidence="2">
    <location>
        <begin position="25"/>
        <end position="149"/>
    </location>
</feature>
<dbReference type="EMBL" id="JBBBNY010000006">
    <property type="protein sequence ID" value="MEI7037162.1"/>
    <property type="molecule type" value="Genomic_DNA"/>
</dbReference>
<evidence type="ECO:0000313" key="4">
    <source>
        <dbReference type="Proteomes" id="UP001381174"/>
    </source>
</evidence>
<feature type="compositionally biased region" description="Gly residues" evidence="1">
    <location>
        <begin position="28"/>
        <end position="44"/>
    </location>
</feature>
<protein>
    <submittedName>
        <fullName evidence="3">Uncharacterized protein</fullName>
    </submittedName>
</protein>
<feature type="region of interest" description="Disordered" evidence="1">
    <location>
        <begin position="27"/>
        <end position="149"/>
    </location>
</feature>
<feature type="signal peptide" evidence="2">
    <location>
        <begin position="1"/>
        <end position="24"/>
    </location>
</feature>
<evidence type="ECO:0000256" key="1">
    <source>
        <dbReference type="SAM" id="MobiDB-lite"/>
    </source>
</evidence>
<dbReference type="Proteomes" id="UP001381174">
    <property type="component" value="Unassembled WGS sequence"/>
</dbReference>
<name>A0ABU8JC83_9GAMM</name>
<keyword evidence="4" id="KW-1185">Reference proteome</keyword>
<feature type="compositionally biased region" description="Low complexity" evidence="1">
    <location>
        <begin position="45"/>
        <end position="63"/>
    </location>
</feature>
<reference evidence="3 4" key="1">
    <citation type="journal article" date="2014" name="Int. J. Syst. Evol. Microbiol.">
        <title>Fulvimonas yonginensis sp. nov., isolated from greenhouse soil, and emended description of the genus Fulvimonas.</title>
        <authorList>
            <person name="Ahn J.H."/>
            <person name="Kim S.J."/>
            <person name="Weon H.Y."/>
            <person name="Hong S.B."/>
            <person name="Seok S.J."/>
            <person name="Kwon S.W."/>
        </authorList>
    </citation>
    <scope>NUCLEOTIDE SEQUENCE [LARGE SCALE GENOMIC DNA]</scope>
    <source>
        <strain evidence="3 4">KACC 16952</strain>
    </source>
</reference>
<dbReference type="PROSITE" id="PS51257">
    <property type="entry name" value="PROKAR_LIPOPROTEIN"/>
    <property type="match status" value="1"/>
</dbReference>
<feature type="compositionally biased region" description="Polar residues" evidence="1">
    <location>
        <begin position="113"/>
        <end position="123"/>
    </location>
</feature>
<organism evidence="3 4">
    <name type="scientific">Fulvimonas yonginensis</name>
    <dbReference type="NCBI Taxonomy" id="1495200"/>
    <lineage>
        <taxon>Bacteria</taxon>
        <taxon>Pseudomonadati</taxon>
        <taxon>Pseudomonadota</taxon>
        <taxon>Gammaproteobacteria</taxon>
        <taxon>Lysobacterales</taxon>
        <taxon>Rhodanobacteraceae</taxon>
        <taxon>Fulvimonas</taxon>
    </lineage>
</organism>
<comment type="caution">
    <text evidence="3">The sequence shown here is derived from an EMBL/GenBank/DDBJ whole genome shotgun (WGS) entry which is preliminary data.</text>
</comment>